<comment type="caution">
    <text evidence="1">The sequence shown here is derived from an EMBL/GenBank/DDBJ whole genome shotgun (WGS) entry which is preliminary data.</text>
</comment>
<gene>
    <name evidence="1" type="ORF">H9624_12260</name>
</gene>
<dbReference type="SUPFAM" id="SSF53756">
    <property type="entry name" value="UDP-Glycosyltransferase/glycogen phosphorylase"/>
    <property type="match status" value="1"/>
</dbReference>
<evidence type="ECO:0000313" key="2">
    <source>
        <dbReference type="Proteomes" id="UP000661894"/>
    </source>
</evidence>
<name>A0ABR8Z4A5_9MICO</name>
<dbReference type="Pfam" id="PF13692">
    <property type="entry name" value="Glyco_trans_1_4"/>
    <property type="match status" value="1"/>
</dbReference>
<protein>
    <submittedName>
        <fullName evidence="1">Glycosyltransferase</fullName>
    </submittedName>
</protein>
<dbReference type="Gene3D" id="3.40.50.2000">
    <property type="entry name" value="Glycogen Phosphorylase B"/>
    <property type="match status" value="2"/>
</dbReference>
<reference evidence="1 2" key="1">
    <citation type="submission" date="2020-08" db="EMBL/GenBank/DDBJ databases">
        <title>A Genomic Blueprint of the Chicken Gut Microbiome.</title>
        <authorList>
            <person name="Gilroy R."/>
            <person name="Ravi A."/>
            <person name="Getino M."/>
            <person name="Pursley I."/>
            <person name="Horton D.L."/>
            <person name="Alikhan N.-F."/>
            <person name="Baker D."/>
            <person name="Gharbi K."/>
            <person name="Hall N."/>
            <person name="Watson M."/>
            <person name="Adriaenssens E.M."/>
            <person name="Foster-Nyarko E."/>
            <person name="Jarju S."/>
            <person name="Secka A."/>
            <person name="Antonio M."/>
            <person name="Oren A."/>
            <person name="Chaudhuri R."/>
            <person name="La Ragione R.M."/>
            <person name="Hildebrand F."/>
            <person name="Pallen M.J."/>
        </authorList>
    </citation>
    <scope>NUCLEOTIDE SEQUENCE [LARGE SCALE GENOMIC DNA]</scope>
    <source>
        <strain evidence="1 2">Sa1BUA1</strain>
    </source>
</reference>
<organism evidence="1 2">
    <name type="scientific">Oceanitalea stevensii</name>
    <dbReference type="NCBI Taxonomy" id="2763072"/>
    <lineage>
        <taxon>Bacteria</taxon>
        <taxon>Bacillati</taxon>
        <taxon>Actinomycetota</taxon>
        <taxon>Actinomycetes</taxon>
        <taxon>Micrococcales</taxon>
        <taxon>Bogoriellaceae</taxon>
        <taxon>Georgenia</taxon>
    </lineage>
</organism>
<dbReference type="EMBL" id="JACSPO010000007">
    <property type="protein sequence ID" value="MBD8063090.1"/>
    <property type="molecule type" value="Genomic_DNA"/>
</dbReference>
<evidence type="ECO:0000313" key="1">
    <source>
        <dbReference type="EMBL" id="MBD8063090.1"/>
    </source>
</evidence>
<dbReference type="Proteomes" id="UP000661894">
    <property type="component" value="Unassembled WGS sequence"/>
</dbReference>
<dbReference type="RefSeq" id="WP_251840189.1">
    <property type="nucleotide sequence ID" value="NZ_JACSPO010000007.1"/>
</dbReference>
<proteinExistence type="predicted"/>
<sequence length="374" mass="40577">MTPQRPSVLVVTVVHHPQDARIRHRQVPALLAAGWDVTYAAPFTGYGLPLPADEGLAAGRLHCVDVPRATGRRRLGALRHARRLVRGLGRRHDVVLVHDPELLLAVPRSQRSRAVWDVHEDTAAAVVAKPWLPRPARALAAAAVRGVERWAERHLTLLLAEYGYRGRFARDHVVVPNTVPVPPDASPPGTDRVVYLGSITLERGAREVVETGRLLRDRTGGAVTTHVMGPAHGPAEALVREAHERGDVHWHGFVPNDRAGELLDGALAGLSLLQDLPNYRHSMPTKVLEYMAHGVPVVTTPLPLARDVVTTAGSGVVVPFEDPAAAADAVLALRADPRRAAGLGAAGHRAARERYDWATVSTDFVDALREARRR</sequence>
<dbReference type="PANTHER" id="PTHR12526">
    <property type="entry name" value="GLYCOSYLTRANSFERASE"/>
    <property type="match status" value="1"/>
</dbReference>
<keyword evidence="2" id="KW-1185">Reference proteome</keyword>
<accession>A0ABR8Z4A5</accession>